<reference evidence="5" key="1">
    <citation type="submission" date="2023-01" db="EMBL/GenBank/DDBJ databases">
        <title>Phages are important unrecognized players in the ecology of the oral pathogen Porphyromonas gingivalis.</title>
        <authorList>
            <person name="Matrishin C.B."/>
            <person name="Kauffman K.M."/>
        </authorList>
    </citation>
    <scope>NUCLEOTIDE SEQUENCE</scope>
    <source>
        <strain evidence="5">HG1691old</strain>
    </source>
</reference>
<dbReference type="EMBL" id="CP116613">
    <property type="protein sequence ID" value="WCF98146.1"/>
    <property type="molecule type" value="Genomic_DNA"/>
</dbReference>
<dbReference type="EC" id="2.6.1.92" evidence="5"/>
<dbReference type="InterPro" id="IPR015422">
    <property type="entry name" value="PyrdxlP-dep_Trfase_small"/>
</dbReference>
<dbReference type="InterPro" id="IPR015424">
    <property type="entry name" value="PyrdxlP-dep_Trfase"/>
</dbReference>
<dbReference type="SUPFAM" id="SSF53383">
    <property type="entry name" value="PLP-dependent transferases"/>
    <property type="match status" value="1"/>
</dbReference>
<dbReference type="GO" id="GO:0000271">
    <property type="term" value="P:polysaccharide biosynthetic process"/>
    <property type="evidence" value="ECO:0007669"/>
    <property type="project" value="TreeGrafter"/>
</dbReference>
<dbReference type="InterPro" id="IPR020026">
    <property type="entry name" value="PseC"/>
</dbReference>
<evidence type="ECO:0000313" key="5">
    <source>
        <dbReference type="EMBL" id="WCF98146.1"/>
    </source>
</evidence>
<dbReference type="InterPro" id="IPR000653">
    <property type="entry name" value="DegT/StrS_aminotransferase"/>
</dbReference>
<dbReference type="Gene3D" id="3.90.1150.10">
    <property type="entry name" value="Aspartate Aminotransferase, domain 1"/>
    <property type="match status" value="1"/>
</dbReference>
<comment type="similarity">
    <text evidence="1 4">Belongs to the DegT/DnrJ/EryC1 family.</text>
</comment>
<protein>
    <submittedName>
        <fullName evidence="5">UDP-4-amino-4, 6-dideoxy-N-acetyl-beta-L-altrosamine transaminase</fullName>
        <ecNumber evidence="5">2.6.1.92</ecNumber>
    </submittedName>
</protein>
<dbReference type="Proteomes" id="UP001179540">
    <property type="component" value="Chromosome"/>
</dbReference>
<name>A0AAF0BB02_PORGN</name>
<dbReference type="NCBIfam" id="TIGR03588">
    <property type="entry name" value="PseC"/>
    <property type="match status" value="1"/>
</dbReference>
<dbReference type="InterPro" id="IPR015421">
    <property type="entry name" value="PyrdxlP-dep_Trfase_major"/>
</dbReference>
<dbReference type="PANTHER" id="PTHR30244">
    <property type="entry name" value="TRANSAMINASE"/>
    <property type="match status" value="1"/>
</dbReference>
<proteinExistence type="inferred from homology"/>
<dbReference type="CDD" id="cd00616">
    <property type="entry name" value="AHBA_syn"/>
    <property type="match status" value="1"/>
</dbReference>
<sequence>MKYIPYGRPLIEEDDMEAVIEVLKSDFISTGPKVTEFERLFADYVGAKYAVAVSSGTAALHCAYLAIDLLSEDEVITTPMSFIATSNAAIYCGARIKFADIQGDSLNVDTEYINKLITSSTKVIVPVHFAGRPCEMDKILEIAKQHNLYVIEDASHALGASYKGKKIGSIGDMTTFSFHPVKHITTGEGGMITTNDENIYHNLLKIRNHGIVKSHVPTNKGEWYYEQQLLGYNYRLTDIQCALGISQLKKLDRWIKKRRELANYYNERLQLIEELEVPTMNKEHAWHLYIIKVKDPRHREKLFTFLRGKSIGVNVHYIPIHMQPYYQSIGYKKNTLPVAESVYEHIITLPLHPSMTLSEADYIINSIEDYFNTF</sequence>
<dbReference type="RefSeq" id="WP_039417006.1">
    <property type="nucleotide sequence ID" value="NZ_CP007756.1"/>
</dbReference>
<keyword evidence="3 4" id="KW-0663">Pyridoxal phosphate</keyword>
<evidence type="ECO:0000256" key="4">
    <source>
        <dbReference type="RuleBase" id="RU004508"/>
    </source>
</evidence>
<dbReference type="Pfam" id="PF01041">
    <property type="entry name" value="DegT_DnrJ_EryC1"/>
    <property type="match status" value="1"/>
</dbReference>
<dbReference type="AlphaFoldDB" id="A0AAF0BB02"/>
<dbReference type="Gene3D" id="3.40.640.10">
    <property type="entry name" value="Type I PLP-dependent aspartate aminotransferase-like (Major domain)"/>
    <property type="match status" value="1"/>
</dbReference>
<dbReference type="PIRSF" id="PIRSF000390">
    <property type="entry name" value="PLP_StrS"/>
    <property type="match status" value="1"/>
</dbReference>
<dbReference type="GO" id="GO:0030170">
    <property type="term" value="F:pyridoxal phosphate binding"/>
    <property type="evidence" value="ECO:0007669"/>
    <property type="project" value="TreeGrafter"/>
</dbReference>
<evidence type="ECO:0000313" key="6">
    <source>
        <dbReference type="Proteomes" id="UP001179540"/>
    </source>
</evidence>
<organism evidence="5 6">
    <name type="scientific">Porphyromonas gingivalis</name>
    <name type="common">Bacteroides gingivalis</name>
    <dbReference type="NCBI Taxonomy" id="837"/>
    <lineage>
        <taxon>Bacteria</taxon>
        <taxon>Pseudomonadati</taxon>
        <taxon>Bacteroidota</taxon>
        <taxon>Bacteroidia</taxon>
        <taxon>Bacteroidales</taxon>
        <taxon>Porphyromonadaceae</taxon>
        <taxon>Porphyromonas</taxon>
    </lineage>
</organism>
<gene>
    <name evidence="5" type="primary">pseC</name>
    <name evidence="5" type="ORF">NY149_06350</name>
</gene>
<feature type="active site" description="Proton acceptor" evidence="2">
    <location>
        <position position="182"/>
    </location>
</feature>
<evidence type="ECO:0000256" key="3">
    <source>
        <dbReference type="PIRSR" id="PIRSR000390-2"/>
    </source>
</evidence>
<dbReference type="GO" id="GO:0008483">
    <property type="term" value="F:transaminase activity"/>
    <property type="evidence" value="ECO:0007669"/>
    <property type="project" value="UniProtKB-KW"/>
</dbReference>
<keyword evidence="5" id="KW-0032">Aminotransferase</keyword>
<keyword evidence="5" id="KW-0808">Transferase</keyword>
<dbReference type="PANTHER" id="PTHR30244:SF34">
    <property type="entry name" value="DTDP-4-AMINO-4,6-DIDEOXYGALACTOSE TRANSAMINASE"/>
    <property type="match status" value="1"/>
</dbReference>
<evidence type="ECO:0000256" key="1">
    <source>
        <dbReference type="ARBA" id="ARBA00037999"/>
    </source>
</evidence>
<evidence type="ECO:0000256" key="2">
    <source>
        <dbReference type="PIRSR" id="PIRSR000390-1"/>
    </source>
</evidence>
<accession>A0AAF0BB02</accession>
<feature type="modified residue" description="N6-(pyridoxal phosphate)lysine" evidence="3">
    <location>
        <position position="182"/>
    </location>
</feature>